<protein>
    <submittedName>
        <fullName evidence="3">Trypsin-2</fullName>
    </submittedName>
</protein>
<proteinExistence type="predicted"/>
<dbReference type="EMBL" id="JASJQH010000138">
    <property type="protein sequence ID" value="KAK9766639.1"/>
    <property type="molecule type" value="Genomic_DNA"/>
</dbReference>
<keyword evidence="4" id="KW-1185">Reference proteome</keyword>
<evidence type="ECO:0000313" key="3">
    <source>
        <dbReference type="EMBL" id="KAK9766639.1"/>
    </source>
</evidence>
<dbReference type="Pfam" id="PF00089">
    <property type="entry name" value="Trypsin"/>
    <property type="match status" value="1"/>
</dbReference>
<dbReference type="Proteomes" id="UP001479436">
    <property type="component" value="Unassembled WGS sequence"/>
</dbReference>
<evidence type="ECO:0000256" key="1">
    <source>
        <dbReference type="SAM" id="SignalP"/>
    </source>
</evidence>
<accession>A0ABR2WYS0</accession>
<dbReference type="SUPFAM" id="SSF50494">
    <property type="entry name" value="Trypsin-like serine proteases"/>
    <property type="match status" value="1"/>
</dbReference>
<dbReference type="InterPro" id="IPR043504">
    <property type="entry name" value="Peptidase_S1_PA_chymotrypsin"/>
</dbReference>
<dbReference type="InterPro" id="IPR001254">
    <property type="entry name" value="Trypsin_dom"/>
</dbReference>
<dbReference type="PROSITE" id="PS50240">
    <property type="entry name" value="TRYPSIN_DOM"/>
    <property type="match status" value="1"/>
</dbReference>
<gene>
    <name evidence="3" type="primary">PRSS2</name>
    <name evidence="3" type="ORF">K7432_004153</name>
</gene>
<feature type="domain" description="Peptidase S1" evidence="2">
    <location>
        <begin position="18"/>
        <end position="249"/>
    </location>
</feature>
<dbReference type="Gene3D" id="2.40.10.10">
    <property type="entry name" value="Trypsin-like serine proteases"/>
    <property type="match status" value="1"/>
</dbReference>
<comment type="caution">
    <text evidence="3">The sequence shown here is derived from an EMBL/GenBank/DDBJ whole genome shotgun (WGS) entry which is preliminary data.</text>
</comment>
<dbReference type="InterPro" id="IPR009003">
    <property type="entry name" value="Peptidase_S1_PA"/>
</dbReference>
<evidence type="ECO:0000259" key="2">
    <source>
        <dbReference type="PROSITE" id="PS50240"/>
    </source>
</evidence>
<name>A0ABR2WYS0_9FUNG</name>
<evidence type="ECO:0000313" key="4">
    <source>
        <dbReference type="Proteomes" id="UP001479436"/>
    </source>
</evidence>
<keyword evidence="1" id="KW-0732">Signal</keyword>
<feature type="signal peptide" evidence="1">
    <location>
        <begin position="1"/>
        <end position="17"/>
    </location>
</feature>
<feature type="chain" id="PRO_5045358993" evidence="1">
    <location>
        <begin position="18"/>
        <end position="289"/>
    </location>
</feature>
<organism evidence="3 4">
    <name type="scientific">Basidiobolus ranarum</name>
    <dbReference type="NCBI Taxonomy" id="34480"/>
    <lineage>
        <taxon>Eukaryota</taxon>
        <taxon>Fungi</taxon>
        <taxon>Fungi incertae sedis</taxon>
        <taxon>Zoopagomycota</taxon>
        <taxon>Entomophthoromycotina</taxon>
        <taxon>Basidiobolomycetes</taxon>
        <taxon>Basidiobolales</taxon>
        <taxon>Basidiobolaceae</taxon>
        <taxon>Basidiobolus</taxon>
    </lineage>
</organism>
<reference evidence="3 4" key="1">
    <citation type="submission" date="2023-04" db="EMBL/GenBank/DDBJ databases">
        <title>Genome of Basidiobolus ranarum AG-B5.</title>
        <authorList>
            <person name="Stajich J.E."/>
            <person name="Carter-House D."/>
            <person name="Gryganskyi A."/>
        </authorList>
    </citation>
    <scope>NUCLEOTIDE SEQUENCE [LARGE SCALE GENOMIC DNA]</scope>
    <source>
        <strain evidence="3 4">AG-B5</strain>
    </source>
</reference>
<sequence length="289" mass="32243">MLIFVVDLLMFATIALGILNGRKGSPGELFFSARMKEPSICSGVRIHEKWIITLASCVIEEGLALPNRTDAKILVEGNSFIPLRIIVHSDYTEDFDSTICEPNCPATDFALIEIQSNSNITFPAIKIGDHQVLEKGSSLRVASWGVKSNKKDTTVTTVPLWNSGVIGDIYYSLEYAFTDVVVVRVDQEQPLCEDDFGATLFRNENNTVVVYGLFLDLVGWTEQYCFDKAQAYQFSSLYSAKSFIENTTNLTGLFLPSSRGLEPVNIADIHRSNSYLFLIIMLLNILWLA</sequence>